<dbReference type="PANTHER" id="PTHR30055:SF234">
    <property type="entry name" value="HTH-TYPE TRANSCRIPTIONAL REGULATOR BETI"/>
    <property type="match status" value="1"/>
</dbReference>
<protein>
    <submittedName>
        <fullName evidence="7">TetR/AcrR family transcriptional regulator</fullName>
    </submittedName>
</protein>
<name>A0AAU8CH00_9EURY</name>
<feature type="DNA-binding region" description="H-T-H motif" evidence="5">
    <location>
        <begin position="26"/>
        <end position="45"/>
    </location>
</feature>
<keyword evidence="3 5" id="KW-0238">DNA-binding</keyword>
<organism evidence="7">
    <name type="scientific">Halobacterium sp. NMX12-1</name>
    <dbReference type="NCBI Taxonomy" id="3166650"/>
    <lineage>
        <taxon>Archaea</taxon>
        <taxon>Methanobacteriati</taxon>
        <taxon>Methanobacteriota</taxon>
        <taxon>Stenosarchaea group</taxon>
        <taxon>Halobacteria</taxon>
        <taxon>Halobacteriales</taxon>
        <taxon>Halobacteriaceae</taxon>
        <taxon>Halobacterium</taxon>
    </lineage>
</organism>
<dbReference type="PANTHER" id="PTHR30055">
    <property type="entry name" value="HTH-TYPE TRANSCRIPTIONAL REGULATOR RUTR"/>
    <property type="match status" value="1"/>
</dbReference>
<keyword evidence="4" id="KW-0804">Transcription</keyword>
<dbReference type="InterPro" id="IPR050109">
    <property type="entry name" value="HTH-type_TetR-like_transc_reg"/>
</dbReference>
<dbReference type="PROSITE" id="PS50977">
    <property type="entry name" value="HTH_TETR_2"/>
    <property type="match status" value="1"/>
</dbReference>
<dbReference type="InterPro" id="IPR039538">
    <property type="entry name" value="BetI_C"/>
</dbReference>
<keyword evidence="7" id="KW-0614">Plasmid</keyword>
<reference evidence="7" key="1">
    <citation type="submission" date="2024-06" db="EMBL/GenBank/DDBJ databases">
        <title>Genome Sequence of an extremely halophilic archaeon isolated from Permian era halite, Salado Formation, Carlsbad, New Mexico: Halobacterium sp. strain NMX12-1.</title>
        <authorList>
            <person name="Sotoa L."/>
            <person name="DasSarma P."/>
            <person name="Anton B.P."/>
            <person name="Vincze T."/>
            <person name="Verma I."/>
            <person name="Eralp B."/>
            <person name="Powers D.W."/>
            <person name="Dozier B.L."/>
            <person name="Roberts R.J."/>
            <person name="DasSarma S."/>
        </authorList>
    </citation>
    <scope>NUCLEOTIDE SEQUENCE</scope>
    <source>
        <strain evidence="7">NMX12-1</strain>
        <plasmid evidence="7">pNMX12-1_211</plasmid>
    </source>
</reference>
<dbReference type="Gene3D" id="1.10.357.10">
    <property type="entry name" value="Tetracycline Repressor, domain 2"/>
    <property type="match status" value="1"/>
</dbReference>
<evidence type="ECO:0000256" key="5">
    <source>
        <dbReference type="PROSITE-ProRule" id="PRU00335"/>
    </source>
</evidence>
<dbReference type="PRINTS" id="PR00455">
    <property type="entry name" value="HTHTETR"/>
</dbReference>
<evidence type="ECO:0000256" key="4">
    <source>
        <dbReference type="ARBA" id="ARBA00023163"/>
    </source>
</evidence>
<keyword evidence="1" id="KW-0678">Repressor</keyword>
<evidence type="ECO:0000256" key="1">
    <source>
        <dbReference type="ARBA" id="ARBA00022491"/>
    </source>
</evidence>
<dbReference type="Pfam" id="PF00440">
    <property type="entry name" value="TetR_N"/>
    <property type="match status" value="1"/>
</dbReference>
<keyword evidence="2" id="KW-0805">Transcription regulation</keyword>
<geneLocation type="plasmid" evidence="7">
    <name>pNMX12-1_211</name>
</geneLocation>
<dbReference type="EMBL" id="CP159205">
    <property type="protein sequence ID" value="XCF18128.1"/>
    <property type="molecule type" value="Genomic_DNA"/>
</dbReference>
<evidence type="ECO:0000256" key="2">
    <source>
        <dbReference type="ARBA" id="ARBA00023015"/>
    </source>
</evidence>
<dbReference type="GO" id="GO:0003700">
    <property type="term" value="F:DNA-binding transcription factor activity"/>
    <property type="evidence" value="ECO:0007669"/>
    <property type="project" value="TreeGrafter"/>
</dbReference>
<dbReference type="RefSeq" id="WP_353635459.1">
    <property type="nucleotide sequence ID" value="NZ_CP159205.1"/>
</dbReference>
<evidence type="ECO:0000259" key="6">
    <source>
        <dbReference type="PROSITE" id="PS50977"/>
    </source>
</evidence>
<dbReference type="SUPFAM" id="SSF48498">
    <property type="entry name" value="Tetracyclin repressor-like, C-terminal domain"/>
    <property type="match status" value="1"/>
</dbReference>
<dbReference type="InterPro" id="IPR009057">
    <property type="entry name" value="Homeodomain-like_sf"/>
</dbReference>
<evidence type="ECO:0000256" key="3">
    <source>
        <dbReference type="ARBA" id="ARBA00023125"/>
    </source>
</evidence>
<proteinExistence type="predicted"/>
<dbReference type="InterPro" id="IPR036271">
    <property type="entry name" value="Tet_transcr_reg_TetR-rel_C_sf"/>
</dbReference>
<evidence type="ECO:0000313" key="7">
    <source>
        <dbReference type="EMBL" id="XCF18128.1"/>
    </source>
</evidence>
<accession>A0AAU8CH00</accession>
<dbReference type="InterPro" id="IPR001647">
    <property type="entry name" value="HTH_TetR"/>
</dbReference>
<sequence>MDDDPTTDILEATHRALCQHGYANLTLHDIAAESDKSKATIHYHFGTKEALFSAFLDYLYDQYTAQIDAASGETPLEHLHSLLDTLLWNPTDLPKQAFQTAILEIKAQAPYSDSIQEQLIEFDAYLFDRLQTIIEAGIQTREFNDEVDPSTAADFLTTTIKGAHTRQIAVNHSPEHLVDPMTNYIQTHLLADNRAETPPT</sequence>
<feature type="domain" description="HTH tetR-type" evidence="6">
    <location>
        <begin position="3"/>
        <end position="63"/>
    </location>
</feature>
<gene>
    <name evidence="7" type="ORF">ABSL23_16575</name>
</gene>
<dbReference type="KEGG" id="hanx:ABSL23_16575"/>
<dbReference type="SUPFAM" id="SSF46689">
    <property type="entry name" value="Homeodomain-like"/>
    <property type="match status" value="1"/>
</dbReference>
<dbReference type="Pfam" id="PF13977">
    <property type="entry name" value="TetR_C_6"/>
    <property type="match status" value="1"/>
</dbReference>
<dbReference type="AlphaFoldDB" id="A0AAU8CH00"/>
<dbReference type="GeneID" id="91110799"/>
<dbReference type="GO" id="GO:0000976">
    <property type="term" value="F:transcription cis-regulatory region binding"/>
    <property type="evidence" value="ECO:0007669"/>
    <property type="project" value="TreeGrafter"/>
</dbReference>